<dbReference type="EMBL" id="JALBCA010000037">
    <property type="protein sequence ID" value="KAI2387685.1"/>
    <property type="molecule type" value="Genomic_DNA"/>
</dbReference>
<evidence type="ECO:0000313" key="1">
    <source>
        <dbReference type="EMBL" id="KAI2387685.1"/>
    </source>
</evidence>
<protein>
    <submittedName>
        <fullName evidence="1">Uncharacterized protein</fullName>
    </submittedName>
</protein>
<organism evidence="1">
    <name type="scientific">Ophidiomyces ophidiicola</name>
    <dbReference type="NCBI Taxonomy" id="1387563"/>
    <lineage>
        <taxon>Eukaryota</taxon>
        <taxon>Fungi</taxon>
        <taxon>Dikarya</taxon>
        <taxon>Ascomycota</taxon>
        <taxon>Pezizomycotina</taxon>
        <taxon>Eurotiomycetes</taxon>
        <taxon>Eurotiomycetidae</taxon>
        <taxon>Onygenales</taxon>
        <taxon>Onygenaceae</taxon>
        <taxon>Ophidiomyces</taxon>
    </lineage>
</organism>
<reference evidence="1" key="1">
    <citation type="journal article" date="2022" name="bioRxiv">
        <title>Population genetic analysis of Ophidiomyces ophidiicola, the causative agent of snake fungal disease, indicates recent introductions to the USA.</title>
        <authorList>
            <person name="Ladner J.T."/>
            <person name="Palmer J.M."/>
            <person name="Ettinger C.L."/>
            <person name="Stajich J.E."/>
            <person name="Farrell T.M."/>
            <person name="Glorioso B.M."/>
            <person name="Lawson B."/>
            <person name="Price S.J."/>
            <person name="Stengle A.G."/>
            <person name="Grear D.A."/>
            <person name="Lorch J.M."/>
        </authorList>
    </citation>
    <scope>NUCLEOTIDE SEQUENCE</scope>
    <source>
        <strain evidence="1">NWHC 24266-5</strain>
    </source>
</reference>
<accession>A0ACB8UY52</accession>
<comment type="caution">
    <text evidence="1">The sequence shown here is derived from an EMBL/GenBank/DDBJ whole genome shotgun (WGS) entry which is preliminary data.</text>
</comment>
<name>A0ACB8UY52_9EURO</name>
<proteinExistence type="predicted"/>
<sequence length="338" mass="36991">MSFLNSVLTSIGTGDATITPPPAHIKAKSEPTPSLSTKASSTQRNGSSLYQKHTAELDVLRPISKLNKVTKPSATVRSTLHSKPPTPTSTTQPPFKAKPTAPSTAKPTAPSQRLVAPAPSKPPPKGSFADIMAQAKALQQQKPLSVGVIKHQTVVKERMSKPKRERLLKEAKQRELEANKVKKTTSARSSPNAGGRFRDEKMQSRKERSEPGYRGTARPSAAPAYTGTGGLPSRRGTSAPTQDRRKSKHPSSRIRDEYLGTDEEDEGEYSYGGDDYYDDYSDASSDMEAGAMDLEEEEQTALRFAKAEDERELKAEMEAKKAKLDRKKKLVALSKSRR</sequence>
<gene>
    <name evidence="1" type="ORF">LOY88_003015</name>
</gene>